<feature type="region of interest" description="Disordered" evidence="1">
    <location>
        <begin position="48"/>
        <end position="71"/>
    </location>
</feature>
<keyword evidence="2" id="KW-0812">Transmembrane</keyword>
<comment type="caution">
    <text evidence="3">The sequence shown here is derived from an EMBL/GenBank/DDBJ whole genome shotgun (WGS) entry which is preliminary data.</text>
</comment>
<organism evidence="3">
    <name type="scientific">Gracilinema caldarium</name>
    <dbReference type="NCBI Taxonomy" id="215591"/>
    <lineage>
        <taxon>Bacteria</taxon>
        <taxon>Pseudomonadati</taxon>
        <taxon>Spirochaetota</taxon>
        <taxon>Spirochaetia</taxon>
        <taxon>Spirochaetales</taxon>
        <taxon>Breznakiellaceae</taxon>
        <taxon>Gracilinema</taxon>
    </lineage>
</organism>
<keyword evidence="2" id="KW-0472">Membrane</keyword>
<reference evidence="3" key="1">
    <citation type="journal article" date="2020" name="mSystems">
        <title>Genome- and Community-Level Interaction Insights into Carbon Utilization and Element Cycling Functions of Hydrothermarchaeota in Hydrothermal Sediment.</title>
        <authorList>
            <person name="Zhou Z."/>
            <person name="Liu Y."/>
            <person name="Xu W."/>
            <person name="Pan J."/>
            <person name="Luo Z.H."/>
            <person name="Li M."/>
        </authorList>
    </citation>
    <scope>NUCLEOTIDE SEQUENCE [LARGE SCALE GENOMIC DNA]</scope>
    <source>
        <strain evidence="3">SpSt-503</strain>
    </source>
</reference>
<accession>A0A7C3I2U8</accession>
<evidence type="ECO:0000256" key="1">
    <source>
        <dbReference type="SAM" id="MobiDB-lite"/>
    </source>
</evidence>
<keyword evidence="2" id="KW-1133">Transmembrane helix</keyword>
<name>A0A7C3I2U8_9SPIR</name>
<evidence type="ECO:0000313" key="3">
    <source>
        <dbReference type="EMBL" id="HFH30460.1"/>
    </source>
</evidence>
<dbReference type="EMBL" id="DSVL01000410">
    <property type="protein sequence ID" value="HFH30460.1"/>
    <property type="molecule type" value="Genomic_DNA"/>
</dbReference>
<feature type="transmembrane region" description="Helical" evidence="2">
    <location>
        <begin position="20"/>
        <end position="40"/>
    </location>
</feature>
<evidence type="ECO:0000256" key="2">
    <source>
        <dbReference type="SAM" id="Phobius"/>
    </source>
</evidence>
<proteinExistence type="predicted"/>
<gene>
    <name evidence="3" type="ORF">ENS59_13290</name>
</gene>
<dbReference type="AlphaFoldDB" id="A0A7C3I2U8"/>
<sequence length="246" mass="27084">MKDRNRYPKKQFQPHAEQHLRLSSLFLVLFNLVFSGNMILSAQSFPLASEPPASTPPTASQSKTAPTASAASSTATGSAAASSSSASASAPLAELPKSYRALSLGMSLEDLKKALSADDLFAFRGDRDVSLLPQSEQTLVETTGLSFIKRAFFQLKDGKVFIMAFTLNPDKIDHYSVFTTLVQKYGEPKELNPREAVWLSDKVRLSLERPLTVKYIDLEVFNNIVEASAAKESKEAVLRREFLNDF</sequence>
<protein>
    <submittedName>
        <fullName evidence="3">Uncharacterized protein</fullName>
    </submittedName>
</protein>